<feature type="transmembrane region" description="Helical" evidence="5">
    <location>
        <begin position="53"/>
        <end position="79"/>
    </location>
</feature>
<evidence type="ECO:0000259" key="6">
    <source>
        <dbReference type="Pfam" id="PF03168"/>
    </source>
</evidence>
<feature type="domain" description="Late embryogenesis abundant protein LEA-2 subgroup" evidence="6">
    <location>
        <begin position="112"/>
        <end position="215"/>
    </location>
</feature>
<dbReference type="PANTHER" id="PTHR31234:SF61">
    <property type="entry name" value="OS01G0574800 PROTEIN"/>
    <property type="match status" value="1"/>
</dbReference>
<evidence type="ECO:0000256" key="1">
    <source>
        <dbReference type="ARBA" id="ARBA00004167"/>
    </source>
</evidence>
<reference evidence="7" key="1">
    <citation type="submission" date="2019-07" db="EMBL/GenBank/DDBJ databases">
        <authorList>
            <person name="Dittberner H."/>
        </authorList>
    </citation>
    <scope>NUCLEOTIDE SEQUENCE [LARGE SCALE GENOMIC DNA]</scope>
</reference>
<evidence type="ECO:0000256" key="5">
    <source>
        <dbReference type="SAM" id="Phobius"/>
    </source>
</evidence>
<keyword evidence="2 5" id="KW-0812">Transmembrane</keyword>
<sequence>MANTQYHQNGGLYGPPIQAPVKTYHSHGRRGGGTGCGICNCCFDCLVCCGSCLVSIVCNILIGVAVFLGVVALILWFIFRPNVVKFQVAEANLTRFEFDTQSNNLHYNLSMKFSIRNPNQRLGIRYEQLEAKGYYGDQRFAAVNMPSFYQGQKNTTVVGTEFNGQSLVLLGHGGRSDLREDQKSGVYRIDLKLRFKIRFKFGLLNSWAFRPKIKCHLKVPLSSSSSSGGFQFHPTKCHVDL</sequence>
<dbReference type="AlphaFoldDB" id="A0A565BLG1"/>
<dbReference type="Proteomes" id="UP000489600">
    <property type="component" value="Unassembled WGS sequence"/>
</dbReference>
<name>A0A565BLG1_9BRAS</name>
<dbReference type="InterPro" id="IPR044839">
    <property type="entry name" value="NDR1-like"/>
</dbReference>
<evidence type="ECO:0000256" key="3">
    <source>
        <dbReference type="ARBA" id="ARBA00022989"/>
    </source>
</evidence>
<organism evidence="7 8">
    <name type="scientific">Arabis nemorensis</name>
    <dbReference type="NCBI Taxonomy" id="586526"/>
    <lineage>
        <taxon>Eukaryota</taxon>
        <taxon>Viridiplantae</taxon>
        <taxon>Streptophyta</taxon>
        <taxon>Embryophyta</taxon>
        <taxon>Tracheophyta</taxon>
        <taxon>Spermatophyta</taxon>
        <taxon>Magnoliopsida</taxon>
        <taxon>eudicotyledons</taxon>
        <taxon>Gunneridae</taxon>
        <taxon>Pentapetalae</taxon>
        <taxon>rosids</taxon>
        <taxon>malvids</taxon>
        <taxon>Brassicales</taxon>
        <taxon>Brassicaceae</taxon>
        <taxon>Arabideae</taxon>
        <taxon>Arabis</taxon>
    </lineage>
</organism>
<evidence type="ECO:0000313" key="8">
    <source>
        <dbReference type="Proteomes" id="UP000489600"/>
    </source>
</evidence>
<protein>
    <recommendedName>
        <fullName evidence="6">Late embryogenesis abundant protein LEA-2 subgroup domain-containing protein</fullName>
    </recommendedName>
</protein>
<keyword evidence="4 5" id="KW-0472">Membrane</keyword>
<gene>
    <name evidence="7" type="ORF">ANE_LOCUS12642</name>
</gene>
<accession>A0A565BLG1</accession>
<dbReference type="Pfam" id="PF03168">
    <property type="entry name" value="LEA_2"/>
    <property type="match status" value="1"/>
</dbReference>
<dbReference type="GO" id="GO:0098542">
    <property type="term" value="P:defense response to other organism"/>
    <property type="evidence" value="ECO:0007669"/>
    <property type="project" value="InterPro"/>
</dbReference>
<evidence type="ECO:0000256" key="4">
    <source>
        <dbReference type="ARBA" id="ARBA00023136"/>
    </source>
</evidence>
<dbReference type="OrthoDB" id="1889094at2759"/>
<dbReference type="GO" id="GO:0005886">
    <property type="term" value="C:plasma membrane"/>
    <property type="evidence" value="ECO:0007669"/>
    <property type="project" value="TreeGrafter"/>
</dbReference>
<dbReference type="PANTHER" id="PTHR31234">
    <property type="entry name" value="LATE EMBRYOGENESIS ABUNDANT (LEA) HYDROXYPROLINE-RICH GLYCOPROTEIN FAMILY"/>
    <property type="match status" value="1"/>
</dbReference>
<dbReference type="EMBL" id="CABITT030000004">
    <property type="protein sequence ID" value="VVB02198.1"/>
    <property type="molecule type" value="Genomic_DNA"/>
</dbReference>
<comment type="subcellular location">
    <subcellularLocation>
        <location evidence="1">Membrane</location>
        <topology evidence="1">Single-pass membrane protein</topology>
    </subcellularLocation>
</comment>
<comment type="caution">
    <text evidence="7">The sequence shown here is derived from an EMBL/GenBank/DDBJ whole genome shotgun (WGS) entry which is preliminary data.</text>
</comment>
<keyword evidence="3 5" id="KW-1133">Transmembrane helix</keyword>
<dbReference type="InterPro" id="IPR004864">
    <property type="entry name" value="LEA_2"/>
</dbReference>
<evidence type="ECO:0000313" key="7">
    <source>
        <dbReference type="EMBL" id="VVB02198.1"/>
    </source>
</evidence>
<evidence type="ECO:0000256" key="2">
    <source>
        <dbReference type="ARBA" id="ARBA00022692"/>
    </source>
</evidence>
<keyword evidence="8" id="KW-1185">Reference proteome</keyword>
<proteinExistence type="predicted"/>